<dbReference type="Pfam" id="PF01095">
    <property type="entry name" value="Pectinesterase"/>
    <property type="match status" value="1"/>
</dbReference>
<reference evidence="6" key="1">
    <citation type="journal article" date="2020" name="mSystems">
        <title>Genome- and Community-Level Interaction Insights into Carbon Utilization and Element Cycling Functions of Hydrothermarchaeota in Hydrothermal Sediment.</title>
        <authorList>
            <person name="Zhou Z."/>
            <person name="Liu Y."/>
            <person name="Xu W."/>
            <person name="Pan J."/>
            <person name="Luo Z.H."/>
            <person name="Li M."/>
        </authorList>
    </citation>
    <scope>NUCLEOTIDE SEQUENCE [LARGE SCALE GENOMIC DNA]</scope>
    <source>
        <strain evidence="6">SpSt-1182</strain>
    </source>
</reference>
<dbReference type="Proteomes" id="UP000885672">
    <property type="component" value="Unassembled WGS sequence"/>
</dbReference>
<dbReference type="EMBL" id="DSBX01000179">
    <property type="protein sequence ID" value="HDQ99553.1"/>
    <property type="molecule type" value="Genomic_DNA"/>
</dbReference>
<proteinExistence type="predicted"/>
<feature type="chain" id="PRO_5030817607" description="Right handed beta helix domain-containing protein" evidence="3">
    <location>
        <begin position="24"/>
        <end position="259"/>
    </location>
</feature>
<evidence type="ECO:0000259" key="5">
    <source>
        <dbReference type="Pfam" id="PF13229"/>
    </source>
</evidence>
<dbReference type="InterPro" id="IPR012334">
    <property type="entry name" value="Pectin_lyas_fold"/>
</dbReference>
<evidence type="ECO:0000259" key="4">
    <source>
        <dbReference type="Pfam" id="PF01095"/>
    </source>
</evidence>
<dbReference type="InterPro" id="IPR011050">
    <property type="entry name" value="Pectin_lyase_fold/virulence"/>
</dbReference>
<evidence type="ECO:0000256" key="2">
    <source>
        <dbReference type="ARBA" id="ARBA00023085"/>
    </source>
</evidence>
<protein>
    <recommendedName>
        <fullName evidence="7">Right handed beta helix domain-containing protein</fullName>
    </recommendedName>
</protein>
<evidence type="ECO:0000313" key="6">
    <source>
        <dbReference type="EMBL" id="HDQ99553.1"/>
    </source>
</evidence>
<feature type="signal peptide" evidence="3">
    <location>
        <begin position="1"/>
        <end position="23"/>
    </location>
</feature>
<accession>A0A7V0T5Z8</accession>
<keyword evidence="2" id="KW-0063">Aspartyl esterase</keyword>
<name>A0A7V0T5Z8_UNCW3</name>
<feature type="domain" description="Right handed beta helix" evidence="5">
    <location>
        <begin position="101"/>
        <end position="214"/>
    </location>
</feature>
<gene>
    <name evidence="6" type="ORF">ENN51_04620</name>
</gene>
<keyword evidence="1" id="KW-0378">Hydrolase</keyword>
<evidence type="ECO:0000256" key="3">
    <source>
        <dbReference type="SAM" id="SignalP"/>
    </source>
</evidence>
<organism evidence="6">
    <name type="scientific">candidate division WOR-3 bacterium</name>
    <dbReference type="NCBI Taxonomy" id="2052148"/>
    <lineage>
        <taxon>Bacteria</taxon>
        <taxon>Bacteria division WOR-3</taxon>
    </lineage>
</organism>
<dbReference type="InterPro" id="IPR006626">
    <property type="entry name" value="PbH1"/>
</dbReference>
<dbReference type="SUPFAM" id="SSF51126">
    <property type="entry name" value="Pectin lyase-like"/>
    <property type="match status" value="1"/>
</dbReference>
<evidence type="ECO:0000256" key="1">
    <source>
        <dbReference type="ARBA" id="ARBA00022801"/>
    </source>
</evidence>
<keyword evidence="3" id="KW-0732">Signal</keyword>
<dbReference type="SMART" id="SM00710">
    <property type="entry name" value="PbH1"/>
    <property type="match status" value="4"/>
</dbReference>
<dbReference type="GO" id="GO:0030599">
    <property type="term" value="F:pectinesterase activity"/>
    <property type="evidence" value="ECO:0007669"/>
    <property type="project" value="InterPro"/>
</dbReference>
<dbReference type="InterPro" id="IPR039448">
    <property type="entry name" value="Beta_helix"/>
</dbReference>
<dbReference type="Gene3D" id="2.160.20.10">
    <property type="entry name" value="Single-stranded right-handed beta-helix, Pectin lyase-like"/>
    <property type="match status" value="1"/>
</dbReference>
<dbReference type="InterPro" id="IPR000070">
    <property type="entry name" value="Pectinesterase_cat"/>
</dbReference>
<comment type="caution">
    <text evidence="6">The sequence shown here is derived from an EMBL/GenBank/DDBJ whole genome shotgun (WGS) entry which is preliminary data.</text>
</comment>
<dbReference type="AlphaFoldDB" id="A0A7V0T5Z8"/>
<dbReference type="PROSITE" id="PS51257">
    <property type="entry name" value="PROKAR_LIPOPROTEIN"/>
    <property type="match status" value="1"/>
</dbReference>
<dbReference type="GO" id="GO:0042545">
    <property type="term" value="P:cell wall modification"/>
    <property type="evidence" value="ECO:0007669"/>
    <property type="project" value="InterPro"/>
</dbReference>
<evidence type="ECO:0008006" key="7">
    <source>
        <dbReference type="Google" id="ProtNLM"/>
    </source>
</evidence>
<feature type="domain" description="Pectinesterase catalytic" evidence="4">
    <location>
        <begin position="31"/>
        <end position="92"/>
    </location>
</feature>
<dbReference type="Pfam" id="PF13229">
    <property type="entry name" value="Beta_helix"/>
    <property type="match status" value="1"/>
</dbReference>
<sequence length="259" mass="26771">MRTVNLLVLALAACAIVGCPKPATVSAPVADIVVALDGSGDHSSIQSAIGAARAGDVIYVKAGIYREALSVGEDKRVRLVGAGPGAAVVDAGDEYAALTLAGNDCHIEGFTIRGASSHGIYVKGAGHQVRRCLVVENGDRGVYFSSFGGRPSARIEHCTVADNGVSGVYIPNGNPESAVSYCIIAFNGRGIVSDDDGGGLEVEHNCVFESGSALSDIKAGRTNMEKDPRFVAREEGDYRLHKASPCIGTAKDGMNLGCF</sequence>